<evidence type="ECO:0000313" key="5">
    <source>
        <dbReference type="Proteomes" id="UP001195941"/>
    </source>
</evidence>
<dbReference type="RefSeq" id="WP_212701004.1">
    <property type="nucleotide sequence ID" value="NZ_JADMKU010000007.1"/>
</dbReference>
<dbReference type="InterPro" id="IPR036291">
    <property type="entry name" value="NAD(P)-bd_dom_sf"/>
</dbReference>
<evidence type="ECO:0000256" key="2">
    <source>
        <dbReference type="ARBA" id="ARBA00007637"/>
    </source>
</evidence>
<dbReference type="Gene3D" id="3.40.50.720">
    <property type="entry name" value="NAD(P)-binding Rossmann-like Domain"/>
    <property type="match status" value="1"/>
</dbReference>
<comment type="similarity">
    <text evidence="2">Belongs to the NAD(P)-dependent epimerase/dehydratase family.</text>
</comment>
<comment type="caution">
    <text evidence="4">The sequence shown here is derived from an EMBL/GenBank/DDBJ whole genome shotgun (WGS) entry which is preliminary data.</text>
</comment>
<proteinExistence type="inferred from homology"/>
<dbReference type="PANTHER" id="PTHR43000">
    <property type="entry name" value="DTDP-D-GLUCOSE 4,6-DEHYDRATASE-RELATED"/>
    <property type="match status" value="1"/>
</dbReference>
<sequence length="344" mass="38254">MRFLVTGGAGFLGINLVRHLLAQGHQVRSYDIAPFDYPEADRIDVLTGDIRDLDLHDKAFEDVDMVVHCAAALPLCTREEIMSTDVGGTTKLLQTAQAKGTRRFIHISSTAVYGVPDHHPLYEDDKMIGVGPYGEAKVEAEKVCAKFRDNGLCVPVLRPKSFVGPERLGVFELLYDFAYTGHGFPILGKGDNLYQLLDVEDLCDAISLCADGDRDAVNDVFNVGAAEFGSFRDSFQAVLDRAGHGKRIKGIPAGPAILTLRLLEKLHLSPLYAWIYETAAKDSFVSIDKICDRLGFVPKYSNRDALIRNYDWYVANRDHIARRAGVTHRVPWKKGALELVRLFM</sequence>
<dbReference type="SUPFAM" id="SSF51735">
    <property type="entry name" value="NAD(P)-binding Rossmann-fold domains"/>
    <property type="match status" value="1"/>
</dbReference>
<dbReference type="Proteomes" id="UP001195941">
    <property type="component" value="Unassembled WGS sequence"/>
</dbReference>
<name>A0ABS5HRA1_9RHOB</name>
<keyword evidence="5" id="KW-1185">Reference proteome</keyword>
<comment type="pathway">
    <text evidence="1">Bacterial outer membrane biogenesis; LPS O-antigen biosynthesis.</text>
</comment>
<evidence type="ECO:0000313" key="4">
    <source>
        <dbReference type="EMBL" id="MBR9651492.1"/>
    </source>
</evidence>
<evidence type="ECO:0000256" key="1">
    <source>
        <dbReference type="ARBA" id="ARBA00005125"/>
    </source>
</evidence>
<feature type="domain" description="NAD-dependent epimerase/dehydratase" evidence="3">
    <location>
        <begin position="4"/>
        <end position="224"/>
    </location>
</feature>
<dbReference type="EMBL" id="JADMKU010000007">
    <property type="protein sequence ID" value="MBR9651492.1"/>
    <property type="molecule type" value="Genomic_DNA"/>
</dbReference>
<protein>
    <submittedName>
        <fullName evidence="4">NAD-dependent epimerase/dehydratase family protein</fullName>
    </submittedName>
</protein>
<accession>A0ABS5HRA1</accession>
<reference evidence="4 5" key="1">
    <citation type="journal article" date="2021" name="Arch. Microbiol.">
        <title>Thalassobius aquimarinus sp. nov., isolated from the Sea of Japan seashore.</title>
        <authorList>
            <person name="Kurilenko V.V."/>
            <person name="Romanenko L.A."/>
            <person name="Chernysheva N.Y."/>
            <person name="Velansky P.V."/>
            <person name="Tekutyeva L.A."/>
            <person name="Isaeva M.P."/>
            <person name="Mikhailov V.V."/>
        </authorList>
    </citation>
    <scope>NUCLEOTIDE SEQUENCE [LARGE SCALE GENOMIC DNA]</scope>
    <source>
        <strain evidence="4 5">KMM 8518</strain>
    </source>
</reference>
<evidence type="ECO:0000259" key="3">
    <source>
        <dbReference type="Pfam" id="PF01370"/>
    </source>
</evidence>
<dbReference type="InterPro" id="IPR001509">
    <property type="entry name" value="Epimerase_deHydtase"/>
</dbReference>
<dbReference type="Pfam" id="PF01370">
    <property type="entry name" value="Epimerase"/>
    <property type="match status" value="1"/>
</dbReference>
<gene>
    <name evidence="4" type="ORF">IT775_10195</name>
</gene>
<organism evidence="4 5">
    <name type="scientific">Thalassovita aquimarina</name>
    <dbReference type="NCBI Taxonomy" id="2785917"/>
    <lineage>
        <taxon>Bacteria</taxon>
        <taxon>Pseudomonadati</taxon>
        <taxon>Pseudomonadota</taxon>
        <taxon>Alphaproteobacteria</taxon>
        <taxon>Rhodobacterales</taxon>
        <taxon>Roseobacteraceae</taxon>
        <taxon>Thalassovita</taxon>
    </lineage>
</organism>